<dbReference type="AlphaFoldDB" id="A0A8J3QB18"/>
<dbReference type="PANTHER" id="PTHR34473:SF2">
    <property type="entry name" value="UPF0699 TRANSMEMBRANE PROTEIN YDBT"/>
    <property type="match status" value="1"/>
</dbReference>
<evidence type="ECO:0000313" key="3">
    <source>
        <dbReference type="EMBL" id="GIH07261.1"/>
    </source>
</evidence>
<protein>
    <submittedName>
        <fullName evidence="3">Membrane protein</fullName>
    </submittedName>
</protein>
<accession>A0A8J3QB18</accession>
<keyword evidence="4" id="KW-1185">Reference proteome</keyword>
<keyword evidence="1" id="KW-0812">Transmembrane</keyword>
<comment type="caution">
    <text evidence="3">The sequence shown here is derived from an EMBL/GenBank/DDBJ whole genome shotgun (WGS) entry which is preliminary data.</text>
</comment>
<keyword evidence="1" id="KW-0472">Membrane</keyword>
<gene>
    <name evidence="3" type="ORF">Rhe02_53280</name>
</gene>
<dbReference type="PANTHER" id="PTHR34473">
    <property type="entry name" value="UPF0699 TRANSMEMBRANE PROTEIN YDBS"/>
    <property type="match status" value="1"/>
</dbReference>
<evidence type="ECO:0000313" key="4">
    <source>
        <dbReference type="Proteomes" id="UP000612899"/>
    </source>
</evidence>
<proteinExistence type="predicted"/>
<dbReference type="RefSeq" id="WP_203911057.1">
    <property type="nucleotide sequence ID" value="NZ_BONY01000035.1"/>
</dbReference>
<dbReference type="PIRSF" id="PIRSF026631">
    <property type="entry name" value="UCP026631"/>
    <property type="match status" value="1"/>
</dbReference>
<feature type="transmembrane region" description="Helical" evidence="1">
    <location>
        <begin position="46"/>
        <end position="67"/>
    </location>
</feature>
<dbReference type="EMBL" id="BONY01000035">
    <property type="protein sequence ID" value="GIH07261.1"/>
    <property type="molecule type" value="Genomic_DNA"/>
</dbReference>
<feature type="transmembrane region" description="Helical" evidence="1">
    <location>
        <begin position="21"/>
        <end position="40"/>
    </location>
</feature>
<feature type="domain" description="YdbS-like PH" evidence="2">
    <location>
        <begin position="362"/>
        <end position="417"/>
    </location>
</feature>
<dbReference type="InterPro" id="IPR005182">
    <property type="entry name" value="YdbS-like_PH"/>
</dbReference>
<dbReference type="Pfam" id="PF03703">
    <property type="entry name" value="bPH_2"/>
    <property type="match status" value="3"/>
</dbReference>
<sequence>MTQENGHALITRQRLHPLSPVLKGLRLFVLAVVAMSWRSLQQLHFWTWLAVVAGLFVILLIYSTIAWRFTGYEVIGRELRIYEGLISRRVRTVPLERLQAIEVMQPFQAKPFGLAELKLDVAGAQRSEAPLAFLPMPEALALRSQLLALSGGHSTAVVEEETEHELRRVDNNAVVFSQLLTPPVMFTPIAVLYIASQLVFNEDRGFFTIAAMISAFVATIGAPVMRTLNFWDFRLARSADGKLRIRHGLLNSRSQVVPVHRIQSLTLTWPLLWRAKAWLRVTLAVAGQTSVASEGGKAETDRLLPVATLEEARAVMPYVMPGVDPANLPMTPVPRRVRWLAPLRARVLAAGLHDEVFGAVDGFATRTLTIVPYGRIQSVRLTQGPWQRRLGVATVHADVAGSTPVSAAHRPVEEARAWARDLAARSHAARAAALTPPTTGGH</sequence>
<dbReference type="Proteomes" id="UP000612899">
    <property type="component" value="Unassembled WGS sequence"/>
</dbReference>
<feature type="transmembrane region" description="Helical" evidence="1">
    <location>
        <begin position="206"/>
        <end position="225"/>
    </location>
</feature>
<organism evidence="3 4">
    <name type="scientific">Rhizocola hellebori</name>
    <dbReference type="NCBI Taxonomy" id="1392758"/>
    <lineage>
        <taxon>Bacteria</taxon>
        <taxon>Bacillati</taxon>
        <taxon>Actinomycetota</taxon>
        <taxon>Actinomycetes</taxon>
        <taxon>Micromonosporales</taxon>
        <taxon>Micromonosporaceae</taxon>
        <taxon>Rhizocola</taxon>
    </lineage>
</organism>
<reference evidence="3" key="1">
    <citation type="submission" date="2021-01" db="EMBL/GenBank/DDBJ databases">
        <title>Whole genome shotgun sequence of Rhizocola hellebori NBRC 109834.</title>
        <authorList>
            <person name="Komaki H."/>
            <person name="Tamura T."/>
        </authorList>
    </citation>
    <scope>NUCLEOTIDE SEQUENCE</scope>
    <source>
        <strain evidence="3">NBRC 109834</strain>
    </source>
</reference>
<dbReference type="InterPro" id="IPR014529">
    <property type="entry name" value="UCP026631"/>
</dbReference>
<feature type="domain" description="YdbS-like PH" evidence="2">
    <location>
        <begin position="240"/>
        <end position="311"/>
    </location>
</feature>
<feature type="domain" description="YdbS-like PH" evidence="2">
    <location>
        <begin position="67"/>
        <end position="145"/>
    </location>
</feature>
<keyword evidence="1" id="KW-1133">Transmembrane helix</keyword>
<feature type="transmembrane region" description="Helical" evidence="1">
    <location>
        <begin position="173"/>
        <end position="194"/>
    </location>
</feature>
<evidence type="ECO:0000256" key="1">
    <source>
        <dbReference type="SAM" id="Phobius"/>
    </source>
</evidence>
<name>A0A8J3QB18_9ACTN</name>
<evidence type="ECO:0000259" key="2">
    <source>
        <dbReference type="Pfam" id="PF03703"/>
    </source>
</evidence>